<comment type="caution">
    <text evidence="2">The sequence shown here is derived from an EMBL/GenBank/DDBJ whole genome shotgun (WGS) entry which is preliminary data.</text>
</comment>
<dbReference type="Proteomes" id="UP001476282">
    <property type="component" value="Unassembled WGS sequence"/>
</dbReference>
<gene>
    <name evidence="2" type="ORF">Hsar01_01822</name>
</gene>
<dbReference type="RefSeq" id="WP_353566736.1">
    <property type="nucleotide sequence ID" value="NZ_BAABRI010000009.1"/>
</dbReference>
<evidence type="ECO:0008006" key="4">
    <source>
        <dbReference type="Google" id="ProtNLM"/>
    </source>
</evidence>
<reference evidence="2 3" key="1">
    <citation type="submission" date="2024-02" db="EMBL/GenBank/DDBJ databases">
        <title>Haloferula sargassicola NBRC 104335.</title>
        <authorList>
            <person name="Ichikawa N."/>
            <person name="Katano-Makiyama Y."/>
            <person name="Hidaka K."/>
        </authorList>
    </citation>
    <scope>NUCLEOTIDE SEQUENCE [LARGE SCALE GENOMIC DNA]</scope>
    <source>
        <strain evidence="2 3">NBRC 104335</strain>
    </source>
</reference>
<evidence type="ECO:0000313" key="2">
    <source>
        <dbReference type="EMBL" id="GAA5482599.1"/>
    </source>
</evidence>
<sequence length="409" mass="44424">MKPRKTTLAALLLVAVALVGVGVRWKSSSRPGDASSEGKSGALAERAGRTHEPVHASSRSSARDLDRVLFRLLSISGSVREQGKFQLPKARDLQAALDEVPVDQLLAILENLDAREALSPPHEELIHCIFGALARHDPALALDTYWDRDHKSAKAMHFRVDFAFRSWIQKDPEAAVAWFEARRAKGHLTLTDAEKRIDATGELGGLLVQGIAAADPAKAAEVWSMMSEAQRSASLEGDWFSRWKPGQQQAAAAFLREHFDHDPEVLAKAASLRLRQGSLEDLGGFIDGLSPSSDERAALVGEAVRTRIEEGDELRIDPAAARAWILAQAPDQAAPLTGAALARMVRWHGFPEMADAARAHDATDPAQPTLVAFLMQAPEEQRAEILQRAADLSDPAARRKVEGRFGGAP</sequence>
<evidence type="ECO:0000256" key="1">
    <source>
        <dbReference type="SAM" id="MobiDB-lite"/>
    </source>
</evidence>
<proteinExistence type="predicted"/>
<dbReference type="EMBL" id="BAABRI010000009">
    <property type="protein sequence ID" value="GAA5482599.1"/>
    <property type="molecule type" value="Genomic_DNA"/>
</dbReference>
<keyword evidence="3" id="KW-1185">Reference proteome</keyword>
<feature type="region of interest" description="Disordered" evidence="1">
    <location>
        <begin position="390"/>
        <end position="409"/>
    </location>
</feature>
<protein>
    <recommendedName>
        <fullName evidence="4">HEAT repeat domain-containing protein</fullName>
    </recommendedName>
</protein>
<accession>A0ABP9UTB1</accession>
<evidence type="ECO:0000313" key="3">
    <source>
        <dbReference type="Proteomes" id="UP001476282"/>
    </source>
</evidence>
<feature type="region of interest" description="Disordered" evidence="1">
    <location>
        <begin position="26"/>
        <end position="60"/>
    </location>
</feature>
<name>A0ABP9UTB1_9BACT</name>
<organism evidence="2 3">
    <name type="scientific">Haloferula sargassicola</name>
    <dbReference type="NCBI Taxonomy" id="490096"/>
    <lineage>
        <taxon>Bacteria</taxon>
        <taxon>Pseudomonadati</taxon>
        <taxon>Verrucomicrobiota</taxon>
        <taxon>Verrucomicrobiia</taxon>
        <taxon>Verrucomicrobiales</taxon>
        <taxon>Verrucomicrobiaceae</taxon>
        <taxon>Haloferula</taxon>
    </lineage>
</organism>